<dbReference type="EMBL" id="SNRW01008788">
    <property type="protein sequence ID" value="KAA6378980.1"/>
    <property type="molecule type" value="Genomic_DNA"/>
</dbReference>
<dbReference type="Proteomes" id="UP000324800">
    <property type="component" value="Unassembled WGS sequence"/>
</dbReference>
<evidence type="ECO:0000313" key="1">
    <source>
        <dbReference type="EMBL" id="KAA6378980.1"/>
    </source>
</evidence>
<name>A0A5J4V962_9EUKA</name>
<evidence type="ECO:0000313" key="2">
    <source>
        <dbReference type="Proteomes" id="UP000324800"/>
    </source>
</evidence>
<dbReference type="AlphaFoldDB" id="A0A5J4V962"/>
<gene>
    <name evidence="1" type="ORF">EZS28_025492</name>
</gene>
<protein>
    <submittedName>
        <fullName evidence="1">Uncharacterized protein</fullName>
    </submittedName>
</protein>
<reference evidence="1 2" key="1">
    <citation type="submission" date="2019-03" db="EMBL/GenBank/DDBJ databases">
        <title>Single cell metagenomics reveals metabolic interactions within the superorganism composed of flagellate Streblomastix strix and complex community of Bacteroidetes bacteria on its surface.</title>
        <authorList>
            <person name="Treitli S.C."/>
            <person name="Kolisko M."/>
            <person name="Husnik F."/>
            <person name="Keeling P."/>
            <person name="Hampl V."/>
        </authorList>
    </citation>
    <scope>NUCLEOTIDE SEQUENCE [LARGE SCALE GENOMIC DNA]</scope>
    <source>
        <strain evidence="1">ST1C</strain>
    </source>
</reference>
<accession>A0A5J4V962</accession>
<proteinExistence type="predicted"/>
<comment type="caution">
    <text evidence="1">The sequence shown here is derived from an EMBL/GenBank/DDBJ whole genome shotgun (WGS) entry which is preliminary data.</text>
</comment>
<organism evidence="1 2">
    <name type="scientific">Streblomastix strix</name>
    <dbReference type="NCBI Taxonomy" id="222440"/>
    <lineage>
        <taxon>Eukaryota</taxon>
        <taxon>Metamonada</taxon>
        <taxon>Preaxostyla</taxon>
        <taxon>Oxymonadida</taxon>
        <taxon>Streblomastigidae</taxon>
        <taxon>Streblomastix</taxon>
    </lineage>
</organism>
<sequence>MQSDLVNIRYARIRIISLSSAGGIGEEQYLEISNGLVQIFNFLGELLQGRNNLQPSFPSLPLLVRRSEEQVEEEGGNEEVEAQIINDNDIRDEANKAKGRILNYFINNSNTRPMWYNLLI</sequence>